<dbReference type="GO" id="GO:0030163">
    <property type="term" value="P:protein catabolic process"/>
    <property type="evidence" value="ECO:0007669"/>
    <property type="project" value="InterPro"/>
</dbReference>
<name>A0A381V4Y1_9ZZZZ</name>
<proteinExistence type="inferred from homology"/>
<reference evidence="2" key="1">
    <citation type="submission" date="2018-05" db="EMBL/GenBank/DDBJ databases">
        <authorList>
            <person name="Lanie J.A."/>
            <person name="Ng W.-L."/>
            <person name="Kazmierczak K.M."/>
            <person name="Andrzejewski T.M."/>
            <person name="Davidsen T.M."/>
            <person name="Wayne K.J."/>
            <person name="Tettelin H."/>
            <person name="Glass J.I."/>
            <person name="Rusch D."/>
            <person name="Podicherti R."/>
            <person name="Tsui H.-C.T."/>
            <person name="Winkler M.E."/>
        </authorList>
    </citation>
    <scope>NUCLEOTIDE SEQUENCE</scope>
</reference>
<dbReference type="EMBL" id="UINC01007866">
    <property type="protein sequence ID" value="SVA35439.1"/>
    <property type="molecule type" value="Genomic_DNA"/>
</dbReference>
<dbReference type="InterPro" id="IPR003769">
    <property type="entry name" value="ClpS_core"/>
</dbReference>
<dbReference type="Pfam" id="PF02617">
    <property type="entry name" value="ClpS"/>
    <property type="match status" value="1"/>
</dbReference>
<dbReference type="SUPFAM" id="SSF54736">
    <property type="entry name" value="ClpS-like"/>
    <property type="match status" value="1"/>
</dbReference>
<protein>
    <recommendedName>
        <fullName evidence="1">Adaptor protein ClpS core domain-containing protein</fullName>
    </recommendedName>
</protein>
<dbReference type="HAMAP" id="MF_00302">
    <property type="entry name" value="ClpS"/>
    <property type="match status" value="1"/>
</dbReference>
<gene>
    <name evidence="2" type="ORF">METZ01_LOCUS88293</name>
</gene>
<dbReference type="InterPro" id="IPR022935">
    <property type="entry name" value="ClpS"/>
</dbReference>
<dbReference type="Gene3D" id="3.30.1390.10">
    <property type="match status" value="1"/>
</dbReference>
<dbReference type="InterPro" id="IPR014719">
    <property type="entry name" value="Ribosomal_bL12_C/ClpS-like"/>
</dbReference>
<evidence type="ECO:0000313" key="2">
    <source>
        <dbReference type="EMBL" id="SVA35439.1"/>
    </source>
</evidence>
<evidence type="ECO:0000259" key="1">
    <source>
        <dbReference type="Pfam" id="PF02617"/>
    </source>
</evidence>
<feature type="domain" description="Adaptor protein ClpS core" evidence="1">
    <location>
        <begin position="23"/>
        <end position="100"/>
    </location>
</feature>
<sequence length="105" mass="12098">MSDVDVKDKIKVRKKKSINSKVPKTYFVILLNDDYTPMEFVIYILKSIFNKTTPDAERIMLNVHKLGEGVAGLYSYQIAEQKAVDTLEEAKKNKYPLLVTLRESE</sequence>
<dbReference type="GO" id="GO:0006508">
    <property type="term" value="P:proteolysis"/>
    <property type="evidence" value="ECO:0007669"/>
    <property type="project" value="InterPro"/>
</dbReference>
<organism evidence="2">
    <name type="scientific">marine metagenome</name>
    <dbReference type="NCBI Taxonomy" id="408172"/>
    <lineage>
        <taxon>unclassified sequences</taxon>
        <taxon>metagenomes</taxon>
        <taxon>ecological metagenomes</taxon>
    </lineage>
</organism>
<dbReference type="AlphaFoldDB" id="A0A381V4Y1"/>
<accession>A0A381V4Y1</accession>